<name>A0ABM4CSA9_HYDVU</name>
<sequence length="105" mass="12316">MYGSETWAMKVDVQRLEWTEKMMIRWMCGVTLKDKKRSHDLRLSLGIVSVSDIVCHGRLRWFGHVERKDADDWVSTCKELEFLGGKGRGRSRKVWRKCVADDIKS</sequence>
<dbReference type="Proteomes" id="UP001652625">
    <property type="component" value="Chromosome 10"/>
</dbReference>
<keyword evidence="1" id="KW-1185">Reference proteome</keyword>
<evidence type="ECO:0000313" key="2">
    <source>
        <dbReference type="RefSeq" id="XP_065664790.1"/>
    </source>
</evidence>
<organism evidence="1 2">
    <name type="scientific">Hydra vulgaris</name>
    <name type="common">Hydra</name>
    <name type="synonym">Hydra attenuata</name>
    <dbReference type="NCBI Taxonomy" id="6087"/>
    <lineage>
        <taxon>Eukaryota</taxon>
        <taxon>Metazoa</taxon>
        <taxon>Cnidaria</taxon>
        <taxon>Hydrozoa</taxon>
        <taxon>Hydroidolina</taxon>
        <taxon>Anthoathecata</taxon>
        <taxon>Aplanulata</taxon>
        <taxon>Hydridae</taxon>
        <taxon>Hydra</taxon>
    </lineage>
</organism>
<dbReference type="GeneID" id="136086422"/>
<evidence type="ECO:0000313" key="1">
    <source>
        <dbReference type="Proteomes" id="UP001652625"/>
    </source>
</evidence>
<reference evidence="2" key="1">
    <citation type="submission" date="2025-08" db="UniProtKB">
        <authorList>
            <consortium name="RefSeq"/>
        </authorList>
    </citation>
    <scope>IDENTIFICATION</scope>
</reference>
<dbReference type="RefSeq" id="XP_065664790.1">
    <property type="nucleotide sequence ID" value="XM_065808718.1"/>
</dbReference>
<protein>
    <submittedName>
        <fullName evidence="2">Uncharacterized protein LOC136086422</fullName>
    </submittedName>
</protein>
<gene>
    <name evidence="2" type="primary">LOC136086422</name>
</gene>
<accession>A0ABM4CSA9</accession>
<proteinExistence type="predicted"/>